<dbReference type="Proteomes" id="UP000294155">
    <property type="component" value="Unassembled WGS sequence"/>
</dbReference>
<accession>A0A4Q5L8H4</accession>
<proteinExistence type="predicted"/>
<dbReference type="Pfam" id="PF18962">
    <property type="entry name" value="Por_Secre_tail"/>
    <property type="match status" value="1"/>
</dbReference>
<comment type="caution">
    <text evidence="2">The sequence shown here is derived from an EMBL/GenBank/DDBJ whole genome shotgun (WGS) entry which is preliminary data.</text>
</comment>
<dbReference type="AlphaFoldDB" id="A0A4Q5L8H4"/>
<evidence type="ECO:0000313" key="3">
    <source>
        <dbReference type="Proteomes" id="UP000294155"/>
    </source>
</evidence>
<sequence>MAPLLLSRLVRSLLLLTGILLLPLVGRAQATVYTWNVAVGNVSTAANWTPTRTVARNTDVLEINGNVTAAPTITIDADFTAAQLRFTNSVNAILSVSGAPESITLNGDGTSIPDLLINSGATVTFRGTDKNADLIMTLNGGATANISGTLIFTNSNSAPGQKQSTHLLSGTLNFLAGSTFRADPGTLGFPFGGNANSAVFHAGSTYVQNSGNSPMGNNGDVTAFADGSAYIYTAGTFATTGRSYGGLEFRASASVTSGTLNVKNNLVITSGTVNLSPTTLNLNGTVAQSIEGAGTLTLGPVTGVVINNAAGVVLARPLTIAGSLALTNGKLATTSVNPLTLGAGAGLTGGSANSFVNGPLTRTLTSTAANTALFFPVGAGSNYRPLTLTLTQSTNAATTYTAQQVEGRPTARATSGEVQRVSAIRYYTLSSAGSPFTNGSIKLSYGLNDQVDAADKLRVARSNGAAWVSQGGSGSMSSNGTTSFAGDITSSVPFTQLGEFVLGSSSNSENSLGNNPLPVELTRFSAVRQGAGVQLQWATASEKNNAYFQLERSTDGQPFTVLSRVAGQGQSQQAHAYTYLDRQPLSTLAYYRLRQVDTDGNASLSPTVAVAAAGTVQVYPNPVQSQLYVQLPGAAQYRILNALGQVMQQGQAQEGLLTLPVAELPTGIYQLELCSDAGRTLHKISK</sequence>
<organism evidence="2 3">
    <name type="scientific">Hymenobacter persicinus</name>
    <dbReference type="NCBI Taxonomy" id="2025506"/>
    <lineage>
        <taxon>Bacteria</taxon>
        <taxon>Pseudomonadati</taxon>
        <taxon>Bacteroidota</taxon>
        <taxon>Cytophagia</taxon>
        <taxon>Cytophagales</taxon>
        <taxon>Hymenobacteraceae</taxon>
        <taxon>Hymenobacter</taxon>
    </lineage>
</organism>
<feature type="domain" description="Secretion system C-terminal sorting" evidence="1">
    <location>
        <begin position="618"/>
        <end position="684"/>
    </location>
</feature>
<gene>
    <name evidence="2" type="ORF">EWM57_17185</name>
</gene>
<dbReference type="OrthoDB" id="863479at2"/>
<dbReference type="EMBL" id="SEWE01000045">
    <property type="protein sequence ID" value="RYU77723.1"/>
    <property type="molecule type" value="Genomic_DNA"/>
</dbReference>
<dbReference type="NCBIfam" id="TIGR04183">
    <property type="entry name" value="Por_Secre_tail"/>
    <property type="match status" value="1"/>
</dbReference>
<dbReference type="Gene3D" id="2.60.40.10">
    <property type="entry name" value="Immunoglobulins"/>
    <property type="match status" value="1"/>
</dbReference>
<keyword evidence="3" id="KW-1185">Reference proteome</keyword>
<name>A0A4Q5L8H4_9BACT</name>
<evidence type="ECO:0000313" key="2">
    <source>
        <dbReference type="EMBL" id="RYU77723.1"/>
    </source>
</evidence>
<dbReference type="InterPro" id="IPR013783">
    <property type="entry name" value="Ig-like_fold"/>
</dbReference>
<protein>
    <submittedName>
        <fullName evidence="2">T9SS type A sorting domain-containing protein</fullName>
    </submittedName>
</protein>
<reference evidence="2 3" key="1">
    <citation type="submission" date="2019-02" db="EMBL/GenBank/DDBJ databases">
        <title>Bacterial novel species isolated from soil.</title>
        <authorList>
            <person name="Jung H.-Y."/>
        </authorList>
    </citation>
    <scope>NUCLEOTIDE SEQUENCE [LARGE SCALE GENOMIC DNA]</scope>
    <source>
        <strain evidence="2 3">1-3-3-3</strain>
    </source>
</reference>
<dbReference type="RefSeq" id="WP_129922386.1">
    <property type="nucleotide sequence ID" value="NZ_SEWE01000045.1"/>
</dbReference>
<dbReference type="InterPro" id="IPR026444">
    <property type="entry name" value="Secre_tail"/>
</dbReference>
<evidence type="ECO:0000259" key="1">
    <source>
        <dbReference type="Pfam" id="PF18962"/>
    </source>
</evidence>